<feature type="compositionally biased region" description="Low complexity" evidence="2">
    <location>
        <begin position="68"/>
        <end position="83"/>
    </location>
</feature>
<dbReference type="InterPro" id="IPR032472">
    <property type="entry name" value="ArgoL2"/>
</dbReference>
<dbReference type="Gene3D" id="3.30.420.10">
    <property type="entry name" value="Ribonuclease H-like superfamily/Ribonuclease H"/>
    <property type="match status" value="1"/>
</dbReference>
<dbReference type="PROSITE" id="PS50822">
    <property type="entry name" value="PIWI"/>
    <property type="match status" value="1"/>
</dbReference>
<feature type="domain" description="Piwi" evidence="4">
    <location>
        <begin position="693"/>
        <end position="995"/>
    </location>
</feature>
<dbReference type="InterPro" id="IPR032474">
    <property type="entry name" value="Argonaute_N"/>
</dbReference>
<dbReference type="InterPro" id="IPR045246">
    <property type="entry name" value="Piwi_ago-like"/>
</dbReference>
<evidence type="ECO:0000313" key="6">
    <source>
        <dbReference type="Proteomes" id="UP001265746"/>
    </source>
</evidence>
<dbReference type="SMART" id="SM00950">
    <property type="entry name" value="Piwi"/>
    <property type="match status" value="1"/>
</dbReference>
<dbReference type="SUPFAM" id="SSF53098">
    <property type="entry name" value="Ribonuclease H-like"/>
    <property type="match status" value="1"/>
</dbReference>
<protein>
    <submittedName>
        <fullName evidence="5">Uncharacterized protein</fullName>
    </submittedName>
</protein>
<dbReference type="InterPro" id="IPR036085">
    <property type="entry name" value="PAZ_dom_sf"/>
</dbReference>
<keyword evidence="6" id="KW-1185">Reference proteome</keyword>
<feature type="compositionally biased region" description="Basic and acidic residues" evidence="2">
    <location>
        <begin position="1016"/>
        <end position="1028"/>
    </location>
</feature>
<dbReference type="InterPro" id="IPR036397">
    <property type="entry name" value="RNaseH_sf"/>
</dbReference>
<dbReference type="SMART" id="SM01163">
    <property type="entry name" value="DUF1785"/>
    <property type="match status" value="1"/>
</dbReference>
<sequence>MSHHQGGYQNGHQGGHHRGYQGAYQGGYLPVPSFDGPSDTRSQGSHHSGGGSRSHSRRTSQASGSHMSASHPGSQAPGSAPPSNVGAPSGPVGSRPPSNVGGRSPPRGYPEPLGFDPAREPKKFGEDFNKRIDLPPEAYVKGKLETPFTRRPGLGSSGKKINVQVNQFRVTGMPAHDIFQYDVTFSPDTGKTKPSFLNTLWRTKTAQQKLKCDDKYGPLQFRWLHDGRALAWSRNNVSEMRIMIDMDEERNRMPRPGQSNKFYLIIRRSTTIRLAALKAYLEGSMEWDQSVLACANFFDHLVRQFPSENLLAIKRNFYDTETRDYRPLNRRGTIEAVKGIYAAIRMNSSMKTGGLGLGINVDVTNTTFWHGGEPFTELCTNYVAMSKKEWQYIDTKALHEMMKPEQYQHEDTREYYPGMSDAFKMLRRFHKCKFNVMHRGKSNDPKTYTIQGFVWEPKKFGMEGAHARNYKFTKKSGETITVADHFLQQYGVRLQHWRLPLIETTRDGVFPMECVILKRWQKYNFKLDGEQTAAMIKFAVTRPPVRQNAIMQNVKALRWVDDPYLREFGVKINPQMTPTQARVLQNPVVQFGRKTVDPRTNGRWDLRDQTFAEPNVRPLKSWSIVVVNDCVDAPTASRFANSFADIYKRHGGKIEVMQPKVWRLRMELSGATANEIHKLYKQTGDAYRAVPDLMFFIMPDKGAIQYERLKKNMEIRFATLTQMVNVDHVKKCSPQYCSNVAMKVNAKLGGYTSRLAKVQFYTVPTMVIGVDVSHGGAGSVALSGPLASMAAMTMSMDQNAIKYQAVCETNGYRVEVLTPANIRSIFPNAVRRWCQKNGRAPEHVFYFRDGVAEGQFAHVMDSEIKEVRKVLEEVGRNKPKITVIVATKRHHMRFFPGSGSGDKNGNPLPGTIIEHEITHPFHYDFYLCSHVAIQGTARPVHYHVIHDEIQYPVDKLQAMIYQQCYQYIRSTTPVSLHPAIYYAHLASARARAHEAIESSKKEPWIRFINVMARRDRTDTSSNAPREDSQPLLKIGGEEGLANPQSLEFFKGTMWYI</sequence>
<dbReference type="Pfam" id="PF02171">
    <property type="entry name" value="Piwi"/>
    <property type="match status" value="1"/>
</dbReference>
<dbReference type="PANTHER" id="PTHR22891">
    <property type="entry name" value="EUKARYOTIC TRANSLATION INITIATION FACTOR 2C"/>
    <property type="match status" value="1"/>
</dbReference>
<dbReference type="GO" id="GO:0003723">
    <property type="term" value="F:RNA binding"/>
    <property type="evidence" value="ECO:0007669"/>
    <property type="project" value="InterPro"/>
</dbReference>
<dbReference type="SMART" id="SM00949">
    <property type="entry name" value="PAZ"/>
    <property type="match status" value="1"/>
</dbReference>
<dbReference type="InterPro" id="IPR012337">
    <property type="entry name" value="RNaseH-like_sf"/>
</dbReference>
<evidence type="ECO:0000256" key="1">
    <source>
        <dbReference type="RuleBase" id="RU361178"/>
    </source>
</evidence>
<dbReference type="InterPro" id="IPR003165">
    <property type="entry name" value="Piwi"/>
</dbReference>
<dbReference type="Proteomes" id="UP001265746">
    <property type="component" value="Unassembled WGS sequence"/>
</dbReference>
<evidence type="ECO:0000256" key="2">
    <source>
        <dbReference type="SAM" id="MobiDB-lite"/>
    </source>
</evidence>
<dbReference type="PROSITE" id="PS50821">
    <property type="entry name" value="PAZ"/>
    <property type="match status" value="1"/>
</dbReference>
<dbReference type="InterPro" id="IPR014811">
    <property type="entry name" value="ArgoL1"/>
</dbReference>
<accession>A0AAD9SJC1</accession>
<dbReference type="Pfam" id="PF16488">
    <property type="entry name" value="ArgoL2"/>
    <property type="match status" value="1"/>
</dbReference>
<feature type="region of interest" description="Disordered" evidence="2">
    <location>
        <begin position="1"/>
        <end position="123"/>
    </location>
</feature>
<dbReference type="CDD" id="cd02846">
    <property type="entry name" value="PAZ_argonaute_like"/>
    <property type="match status" value="1"/>
</dbReference>
<gene>
    <name evidence="5" type="ORF">N8I77_003228</name>
</gene>
<organism evidence="5 6">
    <name type="scientific">Phomopsis amygdali</name>
    <name type="common">Fusicoccum amygdali</name>
    <dbReference type="NCBI Taxonomy" id="1214568"/>
    <lineage>
        <taxon>Eukaryota</taxon>
        <taxon>Fungi</taxon>
        <taxon>Dikarya</taxon>
        <taxon>Ascomycota</taxon>
        <taxon>Pezizomycotina</taxon>
        <taxon>Sordariomycetes</taxon>
        <taxon>Sordariomycetidae</taxon>
        <taxon>Diaporthales</taxon>
        <taxon>Diaporthaceae</taxon>
        <taxon>Diaporthe</taxon>
    </lineage>
</organism>
<comment type="caution">
    <text evidence="5">The sequence shown here is derived from an EMBL/GenBank/DDBJ whole genome shotgun (WGS) entry which is preliminary data.</text>
</comment>
<dbReference type="Pfam" id="PF08699">
    <property type="entry name" value="ArgoL1"/>
    <property type="match status" value="1"/>
</dbReference>
<dbReference type="EMBL" id="JAUJFL010000002">
    <property type="protein sequence ID" value="KAK2609741.1"/>
    <property type="molecule type" value="Genomic_DNA"/>
</dbReference>
<dbReference type="Gene3D" id="3.40.50.2300">
    <property type="match status" value="1"/>
</dbReference>
<name>A0AAD9SJC1_PHOAM</name>
<evidence type="ECO:0000259" key="4">
    <source>
        <dbReference type="PROSITE" id="PS50822"/>
    </source>
</evidence>
<dbReference type="AlphaFoldDB" id="A0AAD9SJC1"/>
<comment type="similarity">
    <text evidence="1">Belongs to the argonaute family.</text>
</comment>
<dbReference type="Pfam" id="PF02170">
    <property type="entry name" value="PAZ"/>
    <property type="match status" value="1"/>
</dbReference>
<dbReference type="SUPFAM" id="SSF101690">
    <property type="entry name" value="PAZ domain"/>
    <property type="match status" value="1"/>
</dbReference>
<dbReference type="InterPro" id="IPR003100">
    <property type="entry name" value="PAZ_dom"/>
</dbReference>
<proteinExistence type="inferred from homology"/>
<feature type="domain" description="PAZ" evidence="3">
    <location>
        <begin position="403"/>
        <end position="519"/>
    </location>
</feature>
<feature type="region of interest" description="Disordered" evidence="2">
    <location>
        <begin position="1016"/>
        <end position="1036"/>
    </location>
</feature>
<evidence type="ECO:0000259" key="3">
    <source>
        <dbReference type="PROSITE" id="PS50821"/>
    </source>
</evidence>
<dbReference type="Pfam" id="PF16486">
    <property type="entry name" value="ArgoN"/>
    <property type="match status" value="1"/>
</dbReference>
<evidence type="ECO:0000313" key="5">
    <source>
        <dbReference type="EMBL" id="KAK2609741.1"/>
    </source>
</evidence>
<dbReference type="CDD" id="cd04657">
    <property type="entry name" value="Piwi_ago-like"/>
    <property type="match status" value="1"/>
</dbReference>
<reference evidence="5" key="1">
    <citation type="submission" date="2023-06" db="EMBL/GenBank/DDBJ databases">
        <authorList>
            <person name="Noh H."/>
        </authorList>
    </citation>
    <scope>NUCLEOTIDE SEQUENCE</scope>
    <source>
        <strain evidence="5">DUCC20226</strain>
    </source>
</reference>
<dbReference type="Gene3D" id="2.170.260.10">
    <property type="entry name" value="paz domain"/>
    <property type="match status" value="1"/>
</dbReference>